<dbReference type="AlphaFoldDB" id="A0A6J4HDW1"/>
<evidence type="ECO:0000313" key="2">
    <source>
        <dbReference type="EMBL" id="CAA9219611.1"/>
    </source>
</evidence>
<sequence length="94" mass="10927">EQGRTGLRDRQARRRPRLHRGLGPGRASGGARRRDHPRRQGRRLRPPDRRAHAALGAHRSQPADRRVDRHPRRQHRQGDRGLEPQEGRQLRSGL</sequence>
<organism evidence="2">
    <name type="scientific">uncultured Blastococcus sp</name>
    <dbReference type="NCBI Taxonomy" id="217144"/>
    <lineage>
        <taxon>Bacteria</taxon>
        <taxon>Bacillati</taxon>
        <taxon>Actinomycetota</taxon>
        <taxon>Actinomycetes</taxon>
        <taxon>Geodermatophilales</taxon>
        <taxon>Geodermatophilaceae</taxon>
        <taxon>Blastococcus</taxon>
        <taxon>environmental samples</taxon>
    </lineage>
</organism>
<name>A0A6J4HDW1_9ACTN</name>
<feature type="compositionally biased region" description="Basic residues" evidence="1">
    <location>
        <begin position="11"/>
        <end position="20"/>
    </location>
</feature>
<protein>
    <submittedName>
        <fullName evidence="2">DNA-binding protein HU-beta</fullName>
    </submittedName>
</protein>
<feature type="compositionally biased region" description="Basic residues" evidence="1">
    <location>
        <begin position="31"/>
        <end position="44"/>
    </location>
</feature>
<keyword evidence="2" id="KW-0238">DNA-binding</keyword>
<dbReference type="GO" id="GO:0003677">
    <property type="term" value="F:DNA binding"/>
    <property type="evidence" value="ECO:0007669"/>
    <property type="project" value="UniProtKB-KW"/>
</dbReference>
<dbReference type="EMBL" id="CADCTN010000030">
    <property type="protein sequence ID" value="CAA9219611.1"/>
    <property type="molecule type" value="Genomic_DNA"/>
</dbReference>
<gene>
    <name evidence="2" type="ORF">AVDCRST_MAG52-475</name>
</gene>
<reference evidence="2" key="1">
    <citation type="submission" date="2020-02" db="EMBL/GenBank/DDBJ databases">
        <authorList>
            <person name="Meier V. D."/>
        </authorList>
    </citation>
    <scope>NUCLEOTIDE SEQUENCE</scope>
    <source>
        <strain evidence="2">AVDCRST_MAG52</strain>
    </source>
</reference>
<proteinExistence type="predicted"/>
<evidence type="ECO:0000256" key="1">
    <source>
        <dbReference type="SAM" id="MobiDB-lite"/>
    </source>
</evidence>
<accession>A0A6J4HDW1</accession>
<feature type="non-terminal residue" evidence="2">
    <location>
        <position position="94"/>
    </location>
</feature>
<feature type="non-terminal residue" evidence="2">
    <location>
        <position position="1"/>
    </location>
</feature>
<feature type="compositionally biased region" description="Basic and acidic residues" evidence="1">
    <location>
        <begin position="76"/>
        <end position="94"/>
    </location>
</feature>
<feature type="region of interest" description="Disordered" evidence="1">
    <location>
        <begin position="1"/>
        <end position="94"/>
    </location>
</feature>
<feature type="compositionally biased region" description="Basic and acidic residues" evidence="1">
    <location>
        <begin position="1"/>
        <end position="10"/>
    </location>
</feature>